<reference evidence="4 7" key="1">
    <citation type="journal article" date="2015" name="Genome Announc.">
        <title>Complete Genome Sequence of the Nitrogen-Fixing and Solvent-Producing Clostridium pasteurianum DSM 525.</title>
        <authorList>
            <person name="Poehlein A."/>
            <person name="Grosse-Honebrink A."/>
            <person name="Zhang Y."/>
            <person name="Minton N.P."/>
            <person name="Daniel R."/>
        </authorList>
    </citation>
    <scope>NUCLEOTIDE SEQUENCE [LARGE SCALE GENOMIC DNA]</scope>
    <source>
        <strain evidence="4">DSM 525</strain>
        <strain evidence="7">DSM 525 / ATCC 6013</strain>
    </source>
</reference>
<dbReference type="AlphaFoldDB" id="A0A0H3J0U1"/>
<dbReference type="GO" id="GO:0006508">
    <property type="term" value="P:proteolysis"/>
    <property type="evidence" value="ECO:0007669"/>
    <property type="project" value="UniProtKB-KW"/>
</dbReference>
<keyword evidence="7" id="KW-1185">Reference proteome</keyword>
<feature type="transmembrane region" description="Helical" evidence="2">
    <location>
        <begin position="5"/>
        <end position="25"/>
    </location>
</feature>
<dbReference type="Proteomes" id="UP000030905">
    <property type="component" value="Chromosome"/>
</dbReference>
<accession>A0A0H3J0U1</accession>
<dbReference type="GO" id="GO:0080120">
    <property type="term" value="P:CAAX-box protein maturation"/>
    <property type="evidence" value="ECO:0007669"/>
    <property type="project" value="UniProtKB-ARBA"/>
</dbReference>
<name>A0A0H3J0U1_CLOPA</name>
<sequence length="313" mass="34377">MKKIFYVNIFFLVLVLIQICGGYALNPIIKSLHLNLGSVLILTQILFLIIPVIIYLVVTRQSPVKALRIKPLKIGDLSLVILIGFLVIPIASFLGLITNLVFHNNVGDVLSKMSSLPLGFMIVVVALTPAVCEEITMRGAVLSGYRKIGVHKAAVITGLLFGILHLNPSQFLYTFVLGIILAYMVNATGSIFSSMICHFVFNGFNVISAWRTLRNGVKPPDITTLDPNLRNSMFITLFIASIISVVIIIAIIRKLKKNNMGSVASEDSRNDNLYGSSRESSEGVSINPVTAYSPIIVSAIIYCIFIFNNYVKL</sequence>
<evidence type="ECO:0000256" key="1">
    <source>
        <dbReference type="SAM" id="MobiDB-lite"/>
    </source>
</evidence>
<dbReference type="Proteomes" id="UP000028042">
    <property type="component" value="Unassembled WGS sequence"/>
</dbReference>
<keyword evidence="2" id="KW-1133">Transmembrane helix</keyword>
<dbReference type="KEGG" id="cpae:CPAST_c01920"/>
<evidence type="ECO:0000313" key="5">
    <source>
        <dbReference type="EMBL" id="KRU13707.1"/>
    </source>
</evidence>
<proteinExistence type="predicted"/>
<reference evidence="5" key="2">
    <citation type="submission" date="2015-10" db="EMBL/GenBank/DDBJ databases">
        <title>Improved Draft Genome Sequence of Clostridium pasteurianum Strain ATCC 6013 (DSM 525) Using a Hybrid Next-Generation Sequencing Approach.</title>
        <authorList>
            <person name="Pyne M.E."/>
            <person name="Utturkar S.M."/>
            <person name="Brown S.D."/>
            <person name="Moo-Young M."/>
            <person name="Chung D.A."/>
            <person name="Chou P.C."/>
        </authorList>
    </citation>
    <scope>NUCLEOTIDE SEQUENCE</scope>
    <source>
        <strain evidence="5">ATCC 6013</strain>
    </source>
</reference>
<feature type="transmembrane region" description="Helical" evidence="2">
    <location>
        <begin position="114"/>
        <end position="132"/>
    </location>
</feature>
<keyword evidence="4" id="KW-0645">Protease</keyword>
<gene>
    <name evidence="4" type="ORF">CLPA_c01920</name>
    <name evidence="5" type="ORF">CP6013_02955</name>
</gene>
<dbReference type="EMBL" id="JPGY02000001">
    <property type="protein sequence ID" value="KRU13707.1"/>
    <property type="molecule type" value="Genomic_DNA"/>
</dbReference>
<feature type="transmembrane region" description="Helical" evidence="2">
    <location>
        <begin position="79"/>
        <end position="102"/>
    </location>
</feature>
<feature type="transmembrane region" description="Helical" evidence="2">
    <location>
        <begin position="291"/>
        <end position="311"/>
    </location>
</feature>
<dbReference type="Pfam" id="PF02517">
    <property type="entry name" value="Rce1-like"/>
    <property type="match status" value="1"/>
</dbReference>
<dbReference type="PATRIC" id="fig|1262449.3.peg.82"/>
<feature type="transmembrane region" description="Helical" evidence="2">
    <location>
        <begin position="153"/>
        <end position="185"/>
    </location>
</feature>
<dbReference type="GO" id="GO:0004175">
    <property type="term" value="F:endopeptidase activity"/>
    <property type="evidence" value="ECO:0007669"/>
    <property type="project" value="UniProtKB-ARBA"/>
</dbReference>
<keyword evidence="2" id="KW-0472">Membrane</keyword>
<organism evidence="4 7">
    <name type="scientific">Clostridium pasteurianum DSM 525 = ATCC 6013</name>
    <dbReference type="NCBI Taxonomy" id="1262449"/>
    <lineage>
        <taxon>Bacteria</taxon>
        <taxon>Bacillati</taxon>
        <taxon>Bacillota</taxon>
        <taxon>Clostridia</taxon>
        <taxon>Eubacteriales</taxon>
        <taxon>Clostridiaceae</taxon>
        <taxon>Clostridium</taxon>
    </lineage>
</organism>
<reference evidence="5 6" key="3">
    <citation type="journal article" name="Genome Announc.">
        <title>Improved Draft Genome Sequence of Clostridium pasteurianum Strain ATCC 6013 (DSM 525) Using a Hybrid Next-Generation Sequencing Approach.</title>
        <authorList>
            <person name="Pyne M.E."/>
            <person name="Utturkar S."/>
            <person name="Brown S.D."/>
            <person name="Moo-Young M."/>
            <person name="Chung D.A."/>
            <person name="Chou C.P."/>
        </authorList>
    </citation>
    <scope>NUCLEOTIDE SEQUENCE [LARGE SCALE GENOMIC DNA]</scope>
    <source>
        <strain evidence="5 6">ATCC 6013</strain>
    </source>
</reference>
<feature type="compositionally biased region" description="Polar residues" evidence="1">
    <location>
        <begin position="271"/>
        <end position="284"/>
    </location>
</feature>
<feature type="domain" description="CAAX prenyl protease 2/Lysostaphin resistance protein A-like" evidence="3">
    <location>
        <begin position="120"/>
        <end position="203"/>
    </location>
</feature>
<feature type="region of interest" description="Disordered" evidence="1">
    <location>
        <begin position="262"/>
        <end position="284"/>
    </location>
</feature>
<dbReference type="GeneID" id="93072447"/>
<dbReference type="InterPro" id="IPR003675">
    <property type="entry name" value="Rce1/LyrA-like_dom"/>
</dbReference>
<evidence type="ECO:0000313" key="6">
    <source>
        <dbReference type="Proteomes" id="UP000028042"/>
    </source>
</evidence>
<evidence type="ECO:0000256" key="2">
    <source>
        <dbReference type="SAM" id="Phobius"/>
    </source>
</evidence>
<evidence type="ECO:0000313" key="7">
    <source>
        <dbReference type="Proteomes" id="UP000030905"/>
    </source>
</evidence>
<evidence type="ECO:0000313" key="4">
    <source>
        <dbReference type="EMBL" id="AJA50280.1"/>
    </source>
</evidence>
<feature type="transmembrane region" description="Helical" evidence="2">
    <location>
        <begin position="234"/>
        <end position="252"/>
    </location>
</feature>
<keyword evidence="4" id="KW-0378">Hydrolase</keyword>
<dbReference type="EMBL" id="CP009268">
    <property type="protein sequence ID" value="AJA50280.1"/>
    <property type="molecule type" value="Genomic_DNA"/>
</dbReference>
<keyword evidence="2" id="KW-0812">Transmembrane</keyword>
<evidence type="ECO:0000259" key="3">
    <source>
        <dbReference type="Pfam" id="PF02517"/>
    </source>
</evidence>
<dbReference type="eggNOG" id="COG1266">
    <property type="taxonomic scope" value="Bacteria"/>
</dbReference>
<feature type="transmembrane region" description="Helical" evidence="2">
    <location>
        <begin position="37"/>
        <end position="58"/>
    </location>
</feature>
<dbReference type="KEGG" id="cpat:CLPA_c01920"/>
<protein>
    <submittedName>
        <fullName evidence="5">Abortive infection protein</fullName>
    </submittedName>
    <submittedName>
        <fullName evidence="4">Putative metal-dependent membrane protease</fullName>
    </submittedName>
</protein>
<dbReference type="RefSeq" id="WP_003440504.1">
    <property type="nucleotide sequence ID" value="NZ_ANZB01000001.1"/>
</dbReference>